<dbReference type="EnsemblPlants" id="TuG1812G0600001875.01.T03">
    <property type="protein sequence ID" value="TuG1812G0600001875.01.T03"/>
    <property type="gene ID" value="TuG1812G0600001875.01"/>
</dbReference>
<accession>A0A8R7UTK7</accession>
<proteinExistence type="predicted"/>
<evidence type="ECO:0000313" key="2">
    <source>
        <dbReference type="EnsemblPlants" id="TuG1812G0600001875.01.T01"/>
    </source>
</evidence>
<evidence type="ECO:0000256" key="1">
    <source>
        <dbReference type="SAM" id="MobiDB-lite"/>
    </source>
</evidence>
<reference evidence="2" key="2">
    <citation type="submission" date="2018-03" db="EMBL/GenBank/DDBJ databases">
        <title>The Triticum urartu genome reveals the dynamic nature of wheat genome evolution.</title>
        <authorList>
            <person name="Ling H."/>
            <person name="Ma B."/>
            <person name="Shi X."/>
            <person name="Liu H."/>
            <person name="Dong L."/>
            <person name="Sun H."/>
            <person name="Cao Y."/>
            <person name="Gao Q."/>
            <person name="Zheng S."/>
            <person name="Li Y."/>
            <person name="Yu Y."/>
            <person name="Du H."/>
            <person name="Qi M."/>
            <person name="Li Y."/>
            <person name="Yu H."/>
            <person name="Cui Y."/>
            <person name="Wang N."/>
            <person name="Chen C."/>
            <person name="Wu H."/>
            <person name="Zhao Y."/>
            <person name="Zhang J."/>
            <person name="Li Y."/>
            <person name="Zhou W."/>
            <person name="Zhang B."/>
            <person name="Hu W."/>
            <person name="Eijk M."/>
            <person name="Tang J."/>
            <person name="Witsenboer H."/>
            <person name="Zhao S."/>
            <person name="Li Z."/>
            <person name="Zhang A."/>
            <person name="Wang D."/>
            <person name="Liang C."/>
        </authorList>
    </citation>
    <scope>NUCLEOTIDE SEQUENCE [LARGE SCALE GENOMIC DNA]</scope>
    <source>
        <strain evidence="2">cv. G1812</strain>
    </source>
</reference>
<keyword evidence="3" id="KW-1185">Reference proteome</keyword>
<dbReference type="Gramene" id="TuG1812G0600001875.01.T03">
    <property type="protein sequence ID" value="TuG1812G0600001875.01.T03"/>
    <property type="gene ID" value="TuG1812G0600001875.01"/>
</dbReference>
<reference evidence="2" key="3">
    <citation type="submission" date="2022-06" db="UniProtKB">
        <authorList>
            <consortium name="EnsemblPlants"/>
        </authorList>
    </citation>
    <scope>IDENTIFICATION</scope>
</reference>
<dbReference type="Gramene" id="TuG1812G0600001875.01.T01">
    <property type="protein sequence ID" value="TuG1812G0600001875.01.T01"/>
    <property type="gene ID" value="TuG1812G0600001875.01"/>
</dbReference>
<feature type="compositionally biased region" description="Pro residues" evidence="1">
    <location>
        <begin position="1"/>
        <end position="12"/>
    </location>
</feature>
<evidence type="ECO:0000313" key="3">
    <source>
        <dbReference type="Proteomes" id="UP000015106"/>
    </source>
</evidence>
<name>A0A8R7UTK7_TRIUA</name>
<dbReference type="AlphaFoldDB" id="A0A8R7UTK7"/>
<reference evidence="3" key="1">
    <citation type="journal article" date="2013" name="Nature">
        <title>Draft genome of the wheat A-genome progenitor Triticum urartu.</title>
        <authorList>
            <person name="Ling H.Q."/>
            <person name="Zhao S."/>
            <person name="Liu D."/>
            <person name="Wang J."/>
            <person name="Sun H."/>
            <person name="Zhang C."/>
            <person name="Fan H."/>
            <person name="Li D."/>
            <person name="Dong L."/>
            <person name="Tao Y."/>
            <person name="Gao C."/>
            <person name="Wu H."/>
            <person name="Li Y."/>
            <person name="Cui Y."/>
            <person name="Guo X."/>
            <person name="Zheng S."/>
            <person name="Wang B."/>
            <person name="Yu K."/>
            <person name="Liang Q."/>
            <person name="Yang W."/>
            <person name="Lou X."/>
            <person name="Chen J."/>
            <person name="Feng M."/>
            <person name="Jian J."/>
            <person name="Zhang X."/>
            <person name="Luo G."/>
            <person name="Jiang Y."/>
            <person name="Liu J."/>
            <person name="Wang Z."/>
            <person name="Sha Y."/>
            <person name="Zhang B."/>
            <person name="Wu H."/>
            <person name="Tang D."/>
            <person name="Shen Q."/>
            <person name="Xue P."/>
            <person name="Zou S."/>
            <person name="Wang X."/>
            <person name="Liu X."/>
            <person name="Wang F."/>
            <person name="Yang Y."/>
            <person name="An X."/>
            <person name="Dong Z."/>
            <person name="Zhang K."/>
            <person name="Zhang X."/>
            <person name="Luo M.C."/>
            <person name="Dvorak J."/>
            <person name="Tong Y."/>
            <person name="Wang J."/>
            <person name="Yang H."/>
            <person name="Li Z."/>
            <person name="Wang D."/>
            <person name="Zhang A."/>
            <person name="Wang J."/>
        </authorList>
    </citation>
    <scope>NUCLEOTIDE SEQUENCE</scope>
    <source>
        <strain evidence="3">cv. G1812</strain>
    </source>
</reference>
<sequence>PFFPSLSSPPLPFQIRPRRHPPLPSLSSIQIAPPSLPSGITTPRSVRARRVLDVRIALPTSSPPRASQSYYQPTPADATPVTPRLPRWSPRRRSCSGSSSSNGAAEPSHEGAPARPLGWCVGRSPTSRNPGAARLRAPGDLGIPQERTRPTGKG</sequence>
<feature type="region of interest" description="Disordered" evidence="1">
    <location>
        <begin position="1"/>
        <end position="154"/>
    </location>
</feature>
<dbReference type="Proteomes" id="UP000015106">
    <property type="component" value="Chromosome 6"/>
</dbReference>
<dbReference type="EnsemblPlants" id="TuG1812G0600001875.01.T02">
    <property type="protein sequence ID" value="TuG1812G0600001875.01.T02"/>
    <property type="gene ID" value="TuG1812G0600001875.01"/>
</dbReference>
<organism evidence="2 3">
    <name type="scientific">Triticum urartu</name>
    <name type="common">Red wild einkorn</name>
    <name type="synonym">Crithodium urartu</name>
    <dbReference type="NCBI Taxonomy" id="4572"/>
    <lineage>
        <taxon>Eukaryota</taxon>
        <taxon>Viridiplantae</taxon>
        <taxon>Streptophyta</taxon>
        <taxon>Embryophyta</taxon>
        <taxon>Tracheophyta</taxon>
        <taxon>Spermatophyta</taxon>
        <taxon>Magnoliopsida</taxon>
        <taxon>Liliopsida</taxon>
        <taxon>Poales</taxon>
        <taxon>Poaceae</taxon>
        <taxon>BOP clade</taxon>
        <taxon>Pooideae</taxon>
        <taxon>Triticodae</taxon>
        <taxon>Triticeae</taxon>
        <taxon>Triticinae</taxon>
        <taxon>Triticum</taxon>
    </lineage>
</organism>
<dbReference type="Gramene" id="TuG1812G0600001875.01.T02">
    <property type="protein sequence ID" value="TuG1812G0600001875.01.T02"/>
    <property type="gene ID" value="TuG1812G0600001875.01"/>
</dbReference>
<feature type="compositionally biased region" description="Polar residues" evidence="1">
    <location>
        <begin position="59"/>
        <end position="72"/>
    </location>
</feature>
<dbReference type="EnsemblPlants" id="TuG1812G0600001875.01.T01">
    <property type="protein sequence ID" value="TuG1812G0600001875.01.T01"/>
    <property type="gene ID" value="TuG1812G0600001875.01"/>
</dbReference>
<protein>
    <submittedName>
        <fullName evidence="2">Uncharacterized protein</fullName>
    </submittedName>
</protein>